<dbReference type="PANTHER" id="PTHR34536">
    <property type="entry name" value="DENTIN SIALOPHOSPHOPROTEIN-LIKE PROTEIN"/>
    <property type="match status" value="1"/>
</dbReference>
<protein>
    <submittedName>
        <fullName evidence="1">Fibrillarin 1</fullName>
    </submittedName>
</protein>
<reference evidence="1 2" key="1">
    <citation type="submission" date="2019-07" db="EMBL/GenBank/DDBJ databases">
        <title>De Novo Assembly of kiwifruit Actinidia rufa.</title>
        <authorList>
            <person name="Sugita-Konishi S."/>
            <person name="Sato K."/>
            <person name="Mori E."/>
            <person name="Abe Y."/>
            <person name="Kisaki G."/>
            <person name="Hamano K."/>
            <person name="Suezawa K."/>
            <person name="Otani M."/>
            <person name="Fukuda T."/>
            <person name="Manabe T."/>
            <person name="Gomi K."/>
            <person name="Tabuchi M."/>
            <person name="Akimitsu K."/>
            <person name="Kataoka I."/>
        </authorList>
    </citation>
    <scope>NUCLEOTIDE SEQUENCE [LARGE SCALE GENOMIC DNA]</scope>
    <source>
        <strain evidence="2">cv. Fuchu</strain>
    </source>
</reference>
<dbReference type="PANTHER" id="PTHR34536:SF6">
    <property type="entry name" value="DENTIN SIALOPHOSPHOPROTEIN-LIKE PROTEIN"/>
    <property type="match status" value="1"/>
</dbReference>
<keyword evidence="2" id="KW-1185">Reference proteome</keyword>
<gene>
    <name evidence="1" type="ORF">Acr_02g0001460</name>
</gene>
<name>A0A7J0E6S4_9ERIC</name>
<evidence type="ECO:0000313" key="2">
    <source>
        <dbReference type="Proteomes" id="UP000585474"/>
    </source>
</evidence>
<dbReference type="OrthoDB" id="1350766at2759"/>
<dbReference type="Proteomes" id="UP000585474">
    <property type="component" value="Unassembled WGS sequence"/>
</dbReference>
<accession>A0A7J0E6S4</accession>
<organism evidence="1 2">
    <name type="scientific">Actinidia rufa</name>
    <dbReference type="NCBI Taxonomy" id="165716"/>
    <lineage>
        <taxon>Eukaryota</taxon>
        <taxon>Viridiplantae</taxon>
        <taxon>Streptophyta</taxon>
        <taxon>Embryophyta</taxon>
        <taxon>Tracheophyta</taxon>
        <taxon>Spermatophyta</taxon>
        <taxon>Magnoliopsida</taxon>
        <taxon>eudicotyledons</taxon>
        <taxon>Gunneridae</taxon>
        <taxon>Pentapetalae</taxon>
        <taxon>asterids</taxon>
        <taxon>Ericales</taxon>
        <taxon>Actinidiaceae</taxon>
        <taxon>Actinidia</taxon>
    </lineage>
</organism>
<proteinExistence type="predicted"/>
<comment type="caution">
    <text evidence="1">The sequence shown here is derived from an EMBL/GenBank/DDBJ whole genome shotgun (WGS) entry which is preliminary data.</text>
</comment>
<sequence>MRKKRARRLYRSQELPDLRFQKTCLGFFMNLERHASRTASIGRTERFTYEVEACFCTCVGLASPGDLSRKRKRVAETSCKACGRPLVDGIGRPSATVLSTVSQDLRNFINMGLNWKTVKKGVRSTSRRSRKPAKSLTLGVAVLGRRFGDKLEHVPHKKRKLVLSSLQHHHLESLHHSMKRLYYLNAWQGVEVNGKLVYTEDFSVVKILQGGMDLSISLVEWRGFKSVILD</sequence>
<dbReference type="AlphaFoldDB" id="A0A7J0E6S4"/>
<dbReference type="EMBL" id="BJWL01000002">
    <property type="protein sequence ID" value="GFY81906.1"/>
    <property type="molecule type" value="Genomic_DNA"/>
</dbReference>
<evidence type="ECO:0000313" key="1">
    <source>
        <dbReference type="EMBL" id="GFY81906.1"/>
    </source>
</evidence>